<reference evidence="4" key="1">
    <citation type="submission" date="2005-09" db="EMBL/GenBank/DDBJ databases">
        <title>Annotation of the Aspergillus terreus NIH2624 genome.</title>
        <authorList>
            <person name="Birren B.W."/>
            <person name="Lander E.S."/>
            <person name="Galagan J.E."/>
            <person name="Nusbaum C."/>
            <person name="Devon K."/>
            <person name="Henn M."/>
            <person name="Ma L.-J."/>
            <person name="Jaffe D.B."/>
            <person name="Butler J."/>
            <person name="Alvarez P."/>
            <person name="Gnerre S."/>
            <person name="Grabherr M."/>
            <person name="Kleber M."/>
            <person name="Mauceli E.W."/>
            <person name="Brockman W."/>
            <person name="Rounsley S."/>
            <person name="Young S.K."/>
            <person name="LaButti K."/>
            <person name="Pushparaj V."/>
            <person name="DeCaprio D."/>
            <person name="Crawford M."/>
            <person name="Koehrsen M."/>
            <person name="Engels R."/>
            <person name="Montgomery P."/>
            <person name="Pearson M."/>
            <person name="Howarth C."/>
            <person name="Larson L."/>
            <person name="Luoma S."/>
            <person name="White J."/>
            <person name="Alvarado L."/>
            <person name="Kodira C.D."/>
            <person name="Zeng Q."/>
            <person name="Oleary S."/>
            <person name="Yandava C."/>
            <person name="Denning D.W."/>
            <person name="Nierman W.C."/>
            <person name="Milne T."/>
            <person name="Madden K."/>
        </authorList>
    </citation>
    <scope>NUCLEOTIDE SEQUENCE [LARGE SCALE GENOMIC DNA]</scope>
    <source>
        <strain evidence="4">NIH 2624 / FGSC A1156</strain>
    </source>
</reference>
<sequence length="864" mass="93822">MAPSGSRKSVKLSPSGAEDGDGRNRSAPTKQTTTVNWYPGVWSASKSSKAAPITEVARESISVAKGAPALDLTSSSTPQLHKQHRSPSLQLTRKAGASSRSLPADATTTKINIASDGSSSSPAVDSEPGPDGPAPDADTKETTNECTGQNAERAQVKPASETPNPGTEVAPEGPATSSTAQPGGWLAWIYPWSTSDNNTDQSSQTPVNSNGEAQRSKEEEAPVKQTTEEQAVQASIEPHNNNTTSEEENNRPADNDSPPNRNGAPETSEVPATSQKRSWLQMWYGSSGKGVESPKNESSTADKPTPPATEEVSPSDQHVEENSPVENNQQSVDQSTTPAKNAKPSGWSFWFKEPSQDQTKGRPQDAQAVEVSVAGEPSTKKLKEEAASDPERKVEAGKEGTVKLKSPKSSSALPDKLSAAPGTAATVPETAASKQLQKILPNQVLPLFKDTFALEERPSFLQSIGRLLHYNKEPNNKHVYMVRDPPQIKRALAIGVHGYFPAPLLRSVLGQPTGTSVRFSTMAAEAIRKWTEDRGYQCEIEKIALEGEGRIAERVDLLWKLLLNWMEKIRNADFILVACHSQGVPVAIMLVAKLIAFGCLNATRVGVCAMAGVNLGPFHDYRSRLISGSAGELFDFALPYSQVSKDYEAALKTSLNFGVRVSYIGSIDDQLVSLEVQFPFASGKMIGRLTMLCLVQSSLFSPVTHPYIYRAVFVDGKVHAPSLYVTSSLFLSHLVGFALKLRNLGIPDHGLIRELSAPLAGSLYTGDGHSRLYDDEVVYRLAIEFALETSNVPTTPVHIKRALPSPANPYILPFAMRGLLEEEYVRRELYDETMELLRQFDNWKPTSKVLKDVKFRLEGIRSKL</sequence>
<name>Q0CW68_ASPTN</name>
<feature type="region of interest" description="Disordered" evidence="1">
    <location>
        <begin position="1"/>
        <end position="52"/>
    </location>
</feature>
<dbReference type="InterPro" id="IPR058933">
    <property type="entry name" value="YMC020W-like_ab_hydrolase"/>
</dbReference>
<feature type="domain" description="YMC020W-like alpha/beta hydrolase" evidence="2">
    <location>
        <begin position="445"/>
        <end position="676"/>
    </location>
</feature>
<dbReference type="RefSeq" id="XP_001211244.1">
    <property type="nucleotide sequence ID" value="XM_001211244.1"/>
</dbReference>
<dbReference type="eggNOG" id="ENOG502QR2T">
    <property type="taxonomic scope" value="Eukaryota"/>
</dbReference>
<feature type="compositionally biased region" description="Polar residues" evidence="1">
    <location>
        <begin position="26"/>
        <end position="36"/>
    </location>
</feature>
<dbReference type="VEuPathDB" id="FungiDB:ATEG_02066"/>
<feature type="compositionally biased region" description="Polar residues" evidence="1">
    <location>
        <begin position="224"/>
        <end position="233"/>
    </location>
</feature>
<feature type="compositionally biased region" description="Low complexity" evidence="1">
    <location>
        <begin position="114"/>
        <end position="129"/>
    </location>
</feature>
<dbReference type="HOGENOM" id="CLU_010834_0_1_1"/>
<dbReference type="InterPro" id="IPR058934">
    <property type="entry name" value="YMC020W-like"/>
</dbReference>
<feature type="compositionally biased region" description="Polar residues" evidence="1">
    <location>
        <begin position="324"/>
        <end position="339"/>
    </location>
</feature>
<feature type="compositionally biased region" description="Polar residues" evidence="1">
    <location>
        <begin position="192"/>
        <end position="213"/>
    </location>
</feature>
<dbReference type="OMA" id="KLLLNWM"/>
<feature type="region of interest" description="Disordered" evidence="1">
    <location>
        <begin position="69"/>
        <end position="426"/>
    </location>
</feature>
<dbReference type="GeneID" id="4317295"/>
<evidence type="ECO:0000313" key="3">
    <source>
        <dbReference type="EMBL" id="EAU37028.1"/>
    </source>
</evidence>
<proteinExistence type="predicted"/>
<feature type="compositionally biased region" description="Polar residues" evidence="1">
    <location>
        <begin position="72"/>
        <end position="91"/>
    </location>
</feature>
<evidence type="ECO:0000256" key="1">
    <source>
        <dbReference type="SAM" id="MobiDB-lite"/>
    </source>
</evidence>
<organism evidence="3 4">
    <name type="scientific">Aspergillus terreus (strain NIH 2624 / FGSC A1156)</name>
    <dbReference type="NCBI Taxonomy" id="341663"/>
    <lineage>
        <taxon>Eukaryota</taxon>
        <taxon>Fungi</taxon>
        <taxon>Dikarya</taxon>
        <taxon>Ascomycota</taxon>
        <taxon>Pezizomycotina</taxon>
        <taxon>Eurotiomycetes</taxon>
        <taxon>Eurotiomycetidae</taxon>
        <taxon>Eurotiales</taxon>
        <taxon>Aspergillaceae</taxon>
        <taxon>Aspergillus</taxon>
        <taxon>Aspergillus subgen. Circumdati</taxon>
    </lineage>
</organism>
<accession>Q0CW68</accession>
<gene>
    <name evidence="3" type="ORF">ATEG_02066</name>
</gene>
<feature type="compositionally biased region" description="Basic and acidic residues" evidence="1">
    <location>
        <begin position="378"/>
        <end position="402"/>
    </location>
</feature>
<dbReference type="OrthoDB" id="5598028at2759"/>
<protein>
    <recommendedName>
        <fullName evidence="2">YMC020W-like alpha/beta hydrolase domain-containing protein</fullName>
    </recommendedName>
</protein>
<dbReference type="PANTHER" id="PTHR47349:SF1">
    <property type="entry name" value="AER328WP"/>
    <property type="match status" value="1"/>
</dbReference>
<feature type="domain" description="YMC020W-like alpha/beta hydrolase" evidence="2">
    <location>
        <begin position="692"/>
        <end position="823"/>
    </location>
</feature>
<evidence type="ECO:0000313" key="4">
    <source>
        <dbReference type="Proteomes" id="UP000007963"/>
    </source>
</evidence>
<feature type="compositionally biased region" description="Polar residues" evidence="1">
    <location>
        <begin position="98"/>
        <end position="112"/>
    </location>
</feature>
<feature type="compositionally biased region" description="Low complexity" evidence="1">
    <location>
        <begin position="403"/>
        <end position="421"/>
    </location>
</feature>
<dbReference type="Pfam" id="PF26147">
    <property type="entry name" value="AB_HYDROLASE_YMC0-YMC35"/>
    <property type="match status" value="2"/>
</dbReference>
<evidence type="ECO:0000259" key="2">
    <source>
        <dbReference type="Pfam" id="PF26147"/>
    </source>
</evidence>
<dbReference type="Proteomes" id="UP000007963">
    <property type="component" value="Unassembled WGS sequence"/>
</dbReference>
<dbReference type="AlphaFoldDB" id="Q0CW68"/>
<dbReference type="EMBL" id="CH476596">
    <property type="protein sequence ID" value="EAU37028.1"/>
    <property type="molecule type" value="Genomic_DNA"/>
</dbReference>
<dbReference type="PANTHER" id="PTHR47349">
    <property type="entry name" value="CHROMOSOME 8, WHOLE GENOME SHOTGUN SEQUENCE"/>
    <property type="match status" value="1"/>
</dbReference>